<dbReference type="Proteomes" id="UP000269226">
    <property type="component" value="Chromosome"/>
</dbReference>
<feature type="transmembrane region" description="Helical" evidence="6">
    <location>
        <begin position="552"/>
        <end position="574"/>
    </location>
</feature>
<evidence type="ECO:0000313" key="9">
    <source>
        <dbReference type="Proteomes" id="UP000269226"/>
    </source>
</evidence>
<keyword evidence="4 6" id="KW-1133">Transmembrane helix</keyword>
<dbReference type="GO" id="GO:0055085">
    <property type="term" value="P:transmembrane transport"/>
    <property type="evidence" value="ECO:0007669"/>
    <property type="project" value="UniProtKB-UniRule"/>
</dbReference>
<feature type="transmembrane region" description="Helical" evidence="6">
    <location>
        <begin position="288"/>
        <end position="312"/>
    </location>
</feature>
<dbReference type="PIRSF" id="PIRSF018968">
    <property type="entry name" value="ABC_permease_BceB"/>
    <property type="match status" value="1"/>
</dbReference>
<evidence type="ECO:0000256" key="5">
    <source>
        <dbReference type="ARBA" id="ARBA00023136"/>
    </source>
</evidence>
<evidence type="ECO:0000256" key="6">
    <source>
        <dbReference type="PIRNR" id="PIRNR018968"/>
    </source>
</evidence>
<evidence type="ECO:0000256" key="3">
    <source>
        <dbReference type="ARBA" id="ARBA00022692"/>
    </source>
</evidence>
<dbReference type="InterPro" id="IPR027022">
    <property type="entry name" value="ABC_permease_BceB-typ"/>
</dbReference>
<name>A0A2Z5Y3E3_9ENTE</name>
<sequence>MIFKITWKKIESQFLNYSVYFISMIFAVMIYYCFSVIAYNQSLIKSAGKNIPIQGLMFSGNFLVVLMVLVFMLAANHFFLLKRNQEIKVYRLIGMRKSHIFFIFFKEILFLGITALGVGLSLGIIFSKLFLMMLVKAMFLNVNSLFYVSIPAMIQTSIIFIFLLIIILVRSMWVIYHYNLNKHVYHNEYLNNHKFKKVQFVFGVLGIFFILLNYGLIYDMKTYIAKFSLNIVELSILFLYIIGTYLFFRYSILLIVHLFSKIKRNYYQGLQMVVYSNIQLHLKRGKNLLSMATIFIALSLTMISGVTFVYGITMHDIKIQEPIDFIADEAELPRLKQIINQFPNTKIKKEVTLHYKVTGGIYSFKSKQKLKNTIITPMNILSFYDYNKYQKINPNLKRIWLQDEKSVAILNNQSLSLFKQDIQYHSCLQLKDGHQLSIHQVGEFNDNWMSYNFPIIVVSDKSYATIKSEYTYKTTALVVHTNNKEELSKQVTKNIQEKWRNPIYYALINENGKVKGDISKNKGKDVHETDINRLNYTDNFVHLQLFKNSLGILIYVALFLGVLAFFITGNILMLHQLGIAEQEKEQYHLLKHLGVTDKEIAKLVYRQNSLIFFPPMILGLSYAFFVIQLLVKSSYWLTYFSCGILIFIYFVFYLITSAIYLQTIQHKST</sequence>
<feature type="transmembrane region" description="Helical" evidence="6">
    <location>
        <begin position="610"/>
        <end position="631"/>
    </location>
</feature>
<keyword evidence="5 6" id="KW-0472">Membrane</keyword>
<gene>
    <name evidence="8" type="ORF">DAT561_1292</name>
</gene>
<dbReference type="Pfam" id="PF02687">
    <property type="entry name" value="FtsX"/>
    <property type="match status" value="2"/>
</dbReference>
<feature type="transmembrane region" description="Helical" evidence="6">
    <location>
        <begin position="100"/>
        <end position="126"/>
    </location>
</feature>
<dbReference type="InterPro" id="IPR052536">
    <property type="entry name" value="ABC-4_Integral_Memb_Prot"/>
</dbReference>
<dbReference type="RefSeq" id="WP_126347253.1">
    <property type="nucleotide sequence ID" value="NZ_AP018492.1"/>
</dbReference>
<evidence type="ECO:0000313" key="8">
    <source>
        <dbReference type="EMBL" id="BBC61397.1"/>
    </source>
</evidence>
<dbReference type="PANTHER" id="PTHR46795:SF3">
    <property type="entry name" value="ABC TRANSPORTER PERMEASE"/>
    <property type="match status" value="1"/>
</dbReference>
<feature type="transmembrane region" description="Helical" evidence="6">
    <location>
        <begin position="146"/>
        <end position="169"/>
    </location>
</feature>
<reference evidence="8 9" key="1">
    <citation type="submission" date="2018-01" db="EMBL/GenBank/DDBJ databases">
        <title>Whole genome sequence of Melissococcus plutonius DAT561.</title>
        <authorList>
            <person name="Okumura K."/>
            <person name="Takamatsu D."/>
            <person name="Okura M."/>
        </authorList>
    </citation>
    <scope>NUCLEOTIDE SEQUENCE [LARGE SCALE GENOMIC DNA]</scope>
    <source>
        <strain evidence="8 9">DAT561</strain>
    </source>
</reference>
<comment type="similarity">
    <text evidence="6">Belongs to the ABC-4 integral membrane protein family.</text>
</comment>
<organism evidence="8 9">
    <name type="scientific">Melissococcus plutonius</name>
    <dbReference type="NCBI Taxonomy" id="33970"/>
    <lineage>
        <taxon>Bacteria</taxon>
        <taxon>Bacillati</taxon>
        <taxon>Bacillota</taxon>
        <taxon>Bacilli</taxon>
        <taxon>Lactobacillales</taxon>
        <taxon>Enterococcaceae</taxon>
        <taxon>Melissococcus</taxon>
    </lineage>
</organism>
<dbReference type="EMBL" id="AP018492">
    <property type="protein sequence ID" value="BBC61397.1"/>
    <property type="molecule type" value="Genomic_DNA"/>
</dbReference>
<dbReference type="GeneID" id="57043834"/>
<feature type="domain" description="ABC3 transporter permease C-terminal" evidence="7">
    <location>
        <begin position="559"/>
        <end position="664"/>
    </location>
</feature>
<feature type="transmembrane region" description="Helical" evidence="6">
    <location>
        <begin position="58"/>
        <end position="79"/>
    </location>
</feature>
<feature type="transmembrane region" description="Helical" evidence="6">
    <location>
        <begin position="198"/>
        <end position="217"/>
    </location>
</feature>
<feature type="transmembrane region" description="Helical" evidence="6">
    <location>
        <begin position="14"/>
        <end position="38"/>
    </location>
</feature>
<comment type="subcellular location">
    <subcellularLocation>
        <location evidence="1 6">Cell membrane</location>
        <topology evidence="1 6">Multi-pass membrane protein</topology>
    </subcellularLocation>
</comment>
<feature type="transmembrane region" description="Helical" evidence="6">
    <location>
        <begin position="237"/>
        <end position="259"/>
    </location>
</feature>
<evidence type="ECO:0000256" key="1">
    <source>
        <dbReference type="ARBA" id="ARBA00004651"/>
    </source>
</evidence>
<evidence type="ECO:0000259" key="7">
    <source>
        <dbReference type="Pfam" id="PF02687"/>
    </source>
</evidence>
<keyword evidence="6" id="KW-0813">Transport</keyword>
<evidence type="ECO:0000256" key="4">
    <source>
        <dbReference type="ARBA" id="ARBA00022989"/>
    </source>
</evidence>
<accession>A0A2Z5Y3E3</accession>
<keyword evidence="2 6" id="KW-1003">Cell membrane</keyword>
<feature type="transmembrane region" description="Helical" evidence="6">
    <location>
        <begin position="637"/>
        <end position="661"/>
    </location>
</feature>
<dbReference type="InterPro" id="IPR003838">
    <property type="entry name" value="ABC3_permease_C"/>
</dbReference>
<evidence type="ECO:0000256" key="2">
    <source>
        <dbReference type="ARBA" id="ARBA00022475"/>
    </source>
</evidence>
<dbReference type="AlphaFoldDB" id="A0A2Z5Y3E3"/>
<keyword evidence="3 6" id="KW-0812">Transmembrane</keyword>
<dbReference type="GO" id="GO:0005886">
    <property type="term" value="C:plasma membrane"/>
    <property type="evidence" value="ECO:0007669"/>
    <property type="project" value="UniProtKB-SubCell"/>
</dbReference>
<dbReference type="PANTHER" id="PTHR46795">
    <property type="entry name" value="ABC TRANSPORTER PERMEASE-RELATED-RELATED"/>
    <property type="match status" value="1"/>
</dbReference>
<feature type="domain" description="ABC3 transporter permease C-terminal" evidence="7">
    <location>
        <begin position="62"/>
        <end position="169"/>
    </location>
</feature>
<proteinExistence type="inferred from homology"/>
<protein>
    <submittedName>
        <fullName evidence="8">Putative permease</fullName>
    </submittedName>
</protein>